<evidence type="ECO:0000256" key="1">
    <source>
        <dbReference type="ARBA" id="ARBA00022723"/>
    </source>
</evidence>
<dbReference type="Proteomes" id="UP000193380">
    <property type="component" value="Unassembled WGS sequence"/>
</dbReference>
<gene>
    <name evidence="4" type="ORF">GSONMT00001828001</name>
</gene>
<dbReference type="Gene3D" id="1.10.238.10">
    <property type="entry name" value="EF-hand"/>
    <property type="match status" value="1"/>
</dbReference>
<sequence length="87" mass="10230">MATRKKLVDVVFKRFDADGSRRVDSSELSQVIKQEGLFKEVSECTLFDLLKYNDINDDEHLAKDEFYTAFGEWQDQLIMLMFCHSGW</sequence>
<proteinExistence type="predicted"/>
<name>A0A060YRI2_ONCMY</name>
<dbReference type="PROSITE" id="PS50222">
    <property type="entry name" value="EF_HAND_2"/>
    <property type="match status" value="1"/>
</dbReference>
<reference evidence="4" key="2">
    <citation type="submission" date="2014-03" db="EMBL/GenBank/DDBJ databases">
        <authorList>
            <person name="Genoscope - CEA"/>
        </authorList>
    </citation>
    <scope>NUCLEOTIDE SEQUENCE</scope>
</reference>
<evidence type="ECO:0000313" key="4">
    <source>
        <dbReference type="EMBL" id="CDQ94321.1"/>
    </source>
</evidence>
<reference evidence="4" key="1">
    <citation type="journal article" date="2014" name="Nat. Commun.">
        <title>The rainbow trout genome provides novel insights into evolution after whole-genome duplication in vertebrates.</title>
        <authorList>
            <person name="Berthelot C."/>
            <person name="Brunet F."/>
            <person name="Chalopin D."/>
            <person name="Juanchich A."/>
            <person name="Bernard M."/>
            <person name="Noel B."/>
            <person name="Bento P."/>
            <person name="Da Silva C."/>
            <person name="Labadie K."/>
            <person name="Alberti A."/>
            <person name="Aury J.M."/>
            <person name="Louis A."/>
            <person name="Dehais P."/>
            <person name="Bardou P."/>
            <person name="Montfort J."/>
            <person name="Klopp C."/>
            <person name="Cabau C."/>
            <person name="Gaspin C."/>
            <person name="Thorgaard G.H."/>
            <person name="Boussaha M."/>
            <person name="Quillet E."/>
            <person name="Guyomard R."/>
            <person name="Galiana D."/>
            <person name="Bobe J."/>
            <person name="Volff J.N."/>
            <person name="Genet C."/>
            <person name="Wincker P."/>
            <person name="Jaillon O."/>
            <person name="Roest Crollius H."/>
            <person name="Guiguen Y."/>
        </authorList>
    </citation>
    <scope>NUCLEOTIDE SEQUENCE [LARGE SCALE GENOMIC DNA]</scope>
</reference>
<keyword evidence="1" id="KW-0479">Metal-binding</keyword>
<accession>A0A060YRI2</accession>
<dbReference type="EMBL" id="FR917355">
    <property type="protein sequence ID" value="CDQ94321.1"/>
    <property type="molecule type" value="Genomic_DNA"/>
</dbReference>
<protein>
    <recommendedName>
        <fullName evidence="3">EF-hand domain-containing protein</fullName>
    </recommendedName>
</protein>
<keyword evidence="2" id="KW-0106">Calcium</keyword>
<dbReference type="PROSITE" id="PS00018">
    <property type="entry name" value="EF_HAND_1"/>
    <property type="match status" value="1"/>
</dbReference>
<dbReference type="PaxDb" id="8022-A0A060YRI2"/>
<organism evidence="4 5">
    <name type="scientific">Oncorhynchus mykiss</name>
    <name type="common">Rainbow trout</name>
    <name type="synonym">Salmo gairdneri</name>
    <dbReference type="NCBI Taxonomy" id="8022"/>
    <lineage>
        <taxon>Eukaryota</taxon>
        <taxon>Metazoa</taxon>
        <taxon>Chordata</taxon>
        <taxon>Craniata</taxon>
        <taxon>Vertebrata</taxon>
        <taxon>Euteleostomi</taxon>
        <taxon>Actinopterygii</taxon>
        <taxon>Neopterygii</taxon>
        <taxon>Teleostei</taxon>
        <taxon>Protacanthopterygii</taxon>
        <taxon>Salmoniformes</taxon>
        <taxon>Salmonidae</taxon>
        <taxon>Salmoninae</taxon>
        <taxon>Oncorhynchus</taxon>
    </lineage>
</organism>
<dbReference type="InterPro" id="IPR002048">
    <property type="entry name" value="EF_hand_dom"/>
</dbReference>
<feature type="domain" description="EF-hand" evidence="3">
    <location>
        <begin position="3"/>
        <end position="38"/>
    </location>
</feature>
<dbReference type="GO" id="GO:0005509">
    <property type="term" value="F:calcium ion binding"/>
    <property type="evidence" value="ECO:0007669"/>
    <property type="project" value="InterPro"/>
</dbReference>
<dbReference type="InterPro" id="IPR018247">
    <property type="entry name" value="EF_Hand_1_Ca_BS"/>
</dbReference>
<evidence type="ECO:0000256" key="2">
    <source>
        <dbReference type="ARBA" id="ARBA00022837"/>
    </source>
</evidence>
<dbReference type="SUPFAM" id="SSF47473">
    <property type="entry name" value="EF-hand"/>
    <property type="match status" value="1"/>
</dbReference>
<dbReference type="AlphaFoldDB" id="A0A060YRI2"/>
<evidence type="ECO:0000313" key="5">
    <source>
        <dbReference type="Proteomes" id="UP000193380"/>
    </source>
</evidence>
<dbReference type="STRING" id="8022.A0A060YRI2"/>
<dbReference type="InterPro" id="IPR011992">
    <property type="entry name" value="EF-hand-dom_pair"/>
</dbReference>
<evidence type="ECO:0000259" key="3">
    <source>
        <dbReference type="PROSITE" id="PS50222"/>
    </source>
</evidence>